<keyword evidence="2" id="KW-0677">Repeat</keyword>
<protein>
    <recommendedName>
        <fullName evidence="4">Remorin C-terminal domain-containing protein</fullName>
    </recommendedName>
</protein>
<dbReference type="SUPFAM" id="SSF53098">
    <property type="entry name" value="Ribonuclease H-like"/>
    <property type="match status" value="1"/>
</dbReference>
<dbReference type="Proteomes" id="UP000824469">
    <property type="component" value="Unassembled WGS sequence"/>
</dbReference>
<evidence type="ECO:0000259" key="4">
    <source>
        <dbReference type="Pfam" id="PF03763"/>
    </source>
</evidence>
<keyword evidence="6" id="KW-1185">Reference proteome</keyword>
<comment type="similarity">
    <text evidence="1">Belongs to the remorin family.</text>
</comment>
<organism evidence="5 6">
    <name type="scientific">Taxus chinensis</name>
    <name type="common">Chinese yew</name>
    <name type="synonym">Taxus wallichiana var. chinensis</name>
    <dbReference type="NCBI Taxonomy" id="29808"/>
    <lineage>
        <taxon>Eukaryota</taxon>
        <taxon>Viridiplantae</taxon>
        <taxon>Streptophyta</taxon>
        <taxon>Embryophyta</taxon>
        <taxon>Tracheophyta</taxon>
        <taxon>Spermatophyta</taxon>
        <taxon>Pinopsida</taxon>
        <taxon>Pinidae</taxon>
        <taxon>Conifers II</taxon>
        <taxon>Cupressales</taxon>
        <taxon>Taxaceae</taxon>
        <taxon>Taxus</taxon>
    </lineage>
</organism>
<feature type="non-terminal residue" evidence="5">
    <location>
        <position position="862"/>
    </location>
</feature>
<proteinExistence type="inferred from homology"/>
<reference evidence="5 6" key="1">
    <citation type="journal article" date="2021" name="Nat. Plants">
        <title>The Taxus genome provides insights into paclitaxel biosynthesis.</title>
        <authorList>
            <person name="Xiong X."/>
            <person name="Gou J."/>
            <person name="Liao Q."/>
            <person name="Li Y."/>
            <person name="Zhou Q."/>
            <person name="Bi G."/>
            <person name="Li C."/>
            <person name="Du R."/>
            <person name="Wang X."/>
            <person name="Sun T."/>
            <person name="Guo L."/>
            <person name="Liang H."/>
            <person name="Lu P."/>
            <person name="Wu Y."/>
            <person name="Zhang Z."/>
            <person name="Ro D.K."/>
            <person name="Shang Y."/>
            <person name="Huang S."/>
            <person name="Yan J."/>
        </authorList>
    </citation>
    <scope>NUCLEOTIDE SEQUENCE [LARGE SCALE GENOMIC DNA]</scope>
    <source>
        <strain evidence="5">Ta-2019</strain>
    </source>
</reference>
<dbReference type="Gene3D" id="1.25.40.10">
    <property type="entry name" value="Tetratricopeptide repeat domain"/>
    <property type="match status" value="1"/>
</dbReference>
<dbReference type="InterPro" id="IPR011990">
    <property type="entry name" value="TPR-like_helical_dom_sf"/>
</dbReference>
<dbReference type="InterPro" id="IPR002885">
    <property type="entry name" value="PPR_rpt"/>
</dbReference>
<feature type="domain" description="Remorin C-terminal" evidence="4">
    <location>
        <begin position="432"/>
        <end position="525"/>
    </location>
</feature>
<dbReference type="Pfam" id="PF03763">
    <property type="entry name" value="Remorin_C"/>
    <property type="match status" value="1"/>
</dbReference>
<name>A0AA38GX05_TAXCH</name>
<dbReference type="InterPro" id="IPR012337">
    <property type="entry name" value="RNaseH-like_sf"/>
</dbReference>
<evidence type="ECO:0000313" key="6">
    <source>
        <dbReference type="Proteomes" id="UP000824469"/>
    </source>
</evidence>
<dbReference type="InterPro" id="IPR005516">
    <property type="entry name" value="Remorin_C"/>
</dbReference>
<dbReference type="PANTHER" id="PTHR31471">
    <property type="entry name" value="OS02G0116800 PROTEIN"/>
    <property type="match status" value="1"/>
</dbReference>
<dbReference type="Pfam" id="PF01535">
    <property type="entry name" value="PPR"/>
    <property type="match status" value="1"/>
</dbReference>
<dbReference type="AlphaFoldDB" id="A0AA38GX05"/>
<dbReference type="InterPro" id="IPR036397">
    <property type="entry name" value="RNaseH_sf"/>
</dbReference>
<dbReference type="NCBIfam" id="TIGR00756">
    <property type="entry name" value="PPR"/>
    <property type="match status" value="1"/>
</dbReference>
<sequence length="862" mass="96834">GSKNIVVDKLELVADLRHEDFEDSHGKKENDHSTPSKSICSLETAFCEDRSLTDLACKEVPDLEMAAQSLVALKDAQSKENQLIHPKVQNFSKSVIAQYPGNYSLVQGMRPSEDDGYGYDSGHDSGSTSSFEFHMGNRAFRRSVLISFSKSVPSKWDDAEKWLVNHSCAHDHVKKKSKHPADSSQAIPTHSSRKVITTNQLGHQTSITKDAPQNASVILADHMTVGGSLYQDEGETKKIDSEVQFTQATSNATFANSKDSLDCHPSEDVFSQNPHDQKEEDNETFFKSSLQSLKPIVDSALVSNKHVSMRDMGTEMTPIASQDPSRTGTPIRATTPIIQSPFPSQPSTPLRVAPASLLMEAAESELGHGEKVRTIFSGKDLQIKSREIMVPGTQLGKINIADWASKEEEESDASKSLKTIDLEEAKRHIWEVRAAAWQEAEEAKYMARYKQEEAKIQSWENHQKAKAESEMMDIEVKVERMKSHAHEKLLYKLAALQQHAEQKRATARARQDGQAAKIRQRAGYAQNGLLDEAVRLSNTMPVRDAVSWNAFIVGCSQNGLLERGMEIFKQMQLAELFMYRKDPKTIAETISNGFVDVAREWWDANPHQTEILDGDLKDFKEKLNNGDPSDKTNFNRLEKWGMWFDNYSFEVEYIKGDDNSLADFASRELNQFKQINIAQFRKEKANIQIKGEDSKSIPVGEGKTLQISKVATEKERQRKFSSTSIAPNFSQPTFHAMGTGLHWSHQSKFKPSHKWILTATDYFTKWTEAVALKEANESSIRDFYEGIVTRFGVPATIISNNVLEFIGSKITRWAVNNVTYLRTSSNYCPQGNGQVESTNKKLVKIIREPDTQSSNHPYGLIG</sequence>
<dbReference type="EMBL" id="JAHRHJ020000001">
    <property type="protein sequence ID" value="KAH9329147.1"/>
    <property type="molecule type" value="Genomic_DNA"/>
</dbReference>
<dbReference type="Gene3D" id="3.30.420.10">
    <property type="entry name" value="Ribonuclease H-like superfamily/Ribonuclease H"/>
    <property type="match status" value="1"/>
</dbReference>
<dbReference type="PANTHER" id="PTHR31471:SF1">
    <property type="entry name" value="OS12G0613600 PROTEIN"/>
    <property type="match status" value="1"/>
</dbReference>
<evidence type="ECO:0000256" key="3">
    <source>
        <dbReference type="SAM" id="MobiDB-lite"/>
    </source>
</evidence>
<accession>A0AA38GX05</accession>
<feature type="region of interest" description="Disordered" evidence="3">
    <location>
        <begin position="256"/>
        <end position="282"/>
    </location>
</feature>
<evidence type="ECO:0000256" key="1">
    <source>
        <dbReference type="ARBA" id="ARBA00005711"/>
    </source>
</evidence>
<dbReference type="GO" id="GO:0003676">
    <property type="term" value="F:nucleic acid binding"/>
    <property type="evidence" value="ECO:0007669"/>
    <property type="project" value="InterPro"/>
</dbReference>
<evidence type="ECO:0000313" key="5">
    <source>
        <dbReference type="EMBL" id="KAH9329147.1"/>
    </source>
</evidence>
<comment type="caution">
    <text evidence="5">The sequence shown here is derived from an EMBL/GenBank/DDBJ whole genome shotgun (WGS) entry which is preliminary data.</text>
</comment>
<evidence type="ECO:0000256" key="2">
    <source>
        <dbReference type="ARBA" id="ARBA00022737"/>
    </source>
</evidence>
<gene>
    <name evidence="5" type="ORF">KI387_001255</name>
</gene>